<keyword evidence="3" id="KW-1133">Transmembrane helix</keyword>
<evidence type="ECO:0000256" key="1">
    <source>
        <dbReference type="ARBA" id="ARBA00022729"/>
    </source>
</evidence>
<dbReference type="OrthoDB" id="319764at2"/>
<evidence type="ECO:0000259" key="4">
    <source>
        <dbReference type="SMART" id="SM00939"/>
    </source>
</evidence>
<dbReference type="GO" id="GO:0008239">
    <property type="term" value="F:dipeptidyl-peptidase activity"/>
    <property type="evidence" value="ECO:0007669"/>
    <property type="project" value="InterPro"/>
</dbReference>
<gene>
    <name evidence="5" type="ORF">CW751_13645</name>
</gene>
<dbReference type="SUPFAM" id="SSF53474">
    <property type="entry name" value="alpha/beta-Hydrolases"/>
    <property type="match status" value="1"/>
</dbReference>
<keyword evidence="6" id="KW-1185">Reference proteome</keyword>
<dbReference type="InterPro" id="IPR029058">
    <property type="entry name" value="AB_hydrolase_fold"/>
</dbReference>
<keyword evidence="3" id="KW-0812">Transmembrane</keyword>
<dbReference type="InterPro" id="IPR026444">
    <property type="entry name" value="Secre_tail"/>
</dbReference>
<reference evidence="5 6" key="1">
    <citation type="submission" date="2017-12" db="EMBL/GenBank/DDBJ databases">
        <title>The draft genome sequence of Brumimicrobium saltpan LHR20.</title>
        <authorList>
            <person name="Do Z.-J."/>
            <person name="Luo H.-R."/>
        </authorList>
    </citation>
    <scope>NUCLEOTIDE SEQUENCE [LARGE SCALE GENOMIC DNA]</scope>
    <source>
        <strain evidence="5 6">LHR20</strain>
    </source>
</reference>
<evidence type="ECO:0000313" key="5">
    <source>
        <dbReference type="EMBL" id="PKR79764.1"/>
    </source>
</evidence>
<evidence type="ECO:0000256" key="2">
    <source>
        <dbReference type="ARBA" id="ARBA00022801"/>
    </source>
</evidence>
<evidence type="ECO:0000313" key="6">
    <source>
        <dbReference type="Proteomes" id="UP000236654"/>
    </source>
</evidence>
<organism evidence="5 6">
    <name type="scientific">Brumimicrobium salinarum</name>
    <dbReference type="NCBI Taxonomy" id="2058658"/>
    <lineage>
        <taxon>Bacteria</taxon>
        <taxon>Pseudomonadati</taxon>
        <taxon>Bacteroidota</taxon>
        <taxon>Flavobacteriia</taxon>
        <taxon>Flavobacteriales</taxon>
        <taxon>Crocinitomicaceae</taxon>
        <taxon>Brumimicrobium</taxon>
    </lineage>
</organism>
<dbReference type="Proteomes" id="UP000236654">
    <property type="component" value="Unassembled WGS sequence"/>
</dbReference>
<dbReference type="SMART" id="SM00939">
    <property type="entry name" value="PepX_C"/>
    <property type="match status" value="1"/>
</dbReference>
<dbReference type="NCBIfam" id="TIGR04183">
    <property type="entry name" value="Por_Secre_tail"/>
    <property type="match status" value="1"/>
</dbReference>
<evidence type="ECO:0000256" key="3">
    <source>
        <dbReference type="SAM" id="Phobius"/>
    </source>
</evidence>
<keyword evidence="3" id="KW-0472">Membrane</keyword>
<name>A0A2I0QZK4_9FLAO</name>
<comment type="caution">
    <text evidence="5">The sequence shown here is derived from an EMBL/GenBank/DDBJ whole genome shotgun (WGS) entry which is preliminary data.</text>
</comment>
<dbReference type="InterPro" id="IPR008979">
    <property type="entry name" value="Galactose-bd-like_sf"/>
</dbReference>
<dbReference type="SUPFAM" id="SSF49785">
    <property type="entry name" value="Galactose-binding domain-like"/>
    <property type="match status" value="1"/>
</dbReference>
<proteinExistence type="predicted"/>
<sequence length="951" mass="106697">MNGFLKVLGFIIDLSNLVTMKKHYYLLLLFFILHAVAFTQIIPNGTIDNIEELSKADTIYVPMSDGTLLATTISTPVFRDSIITELEIDGTTYAIQIIPKNSQYIIYDTTNISPESYQLPIIFTRTPYDRSSDDLGGQVFPFLGYAFAIQDMRGRYESEGVYFPMYSDAWAKEIYHPSISIPMDVTNNTDPNHALKHHDGSQAIKYLAHSATRIFDVNLDGVLDTINYSNGQIGMFGASALGNSQYQALSDMPFSEANPLKCIMPIVATNEHYNTTLFHNGVYRNALANGWIKGQMADVDNTQNGSDGSIFNNIHSPSDYGYADNMVLANDLIDWFVSNDLGPSPSGAHPTSALRKDLDASMAPVNALGYSDANETISRYKNLNQPAYHLTGWWDIFINGQIETFNRIRKENPSLSQKLVIGPWTHQTIGTKEVGDMVYPDNVYDIMNVDLDFDPDALFTHPELVNNLYKSELLKWFRTHLGGEPFFIIPESSDWQVIGSNSVRIPAENYVIPYYKFLNYLAGESQLSDIPIEINNGSSTSIINFNLPIIEVPLIALAEPLTVPDMNHFENVKDVRMYISGPANDPANSNVGNYWIASDSLPFKKGITNDYYYLHQDLTADESMPNSHEGTLSYIADPHNPVITVGGNNMIPSVPGGSKKSQGSMDLSNSNYKTLTMDRADVLGFITEPLADTLTYVGFPKAGIYAKGHTTTYATAKTDFDIMIRILDVYPDGREMLITEGVVNAKSRAYAKSIVQNNTNETILLSNIDNDTYYYFEFNLLPLGHTFGKDHQIKFLLSSSNYPKYQSNPHLPNADQEFFRWSPGDTDPYIYQGQSLTPQNSEITYDFNDNHPNYIMLPKLDTSFFAGMNKVQKMSTEFKVYPNPTNDIVNVIWNTPIAGNIQIHDLSGKLMKSIHISIAETQHKINVENFRPGVYFINIPEFNSTQKLIIQ</sequence>
<feature type="transmembrane region" description="Helical" evidence="3">
    <location>
        <begin position="24"/>
        <end position="42"/>
    </location>
</feature>
<dbReference type="Gene3D" id="3.40.50.1820">
    <property type="entry name" value="alpha/beta hydrolase"/>
    <property type="match status" value="2"/>
</dbReference>
<accession>A0A2I0QZK4</accession>
<feature type="domain" description="Xaa-Pro dipeptidyl-peptidase C-terminal" evidence="4">
    <location>
        <begin position="567"/>
        <end position="830"/>
    </location>
</feature>
<dbReference type="Gene3D" id="2.60.120.260">
    <property type="entry name" value="Galactose-binding domain-like"/>
    <property type="match status" value="1"/>
</dbReference>
<dbReference type="Pfam" id="PF18962">
    <property type="entry name" value="Por_Secre_tail"/>
    <property type="match status" value="1"/>
</dbReference>
<dbReference type="EMBL" id="PJNI01000019">
    <property type="protein sequence ID" value="PKR79764.1"/>
    <property type="molecule type" value="Genomic_DNA"/>
</dbReference>
<dbReference type="Pfam" id="PF08530">
    <property type="entry name" value="PepX_C"/>
    <property type="match status" value="1"/>
</dbReference>
<dbReference type="InterPro" id="IPR000383">
    <property type="entry name" value="Xaa-Pro-like_dom"/>
</dbReference>
<keyword evidence="1" id="KW-0732">Signal</keyword>
<dbReference type="Pfam" id="PF02129">
    <property type="entry name" value="Peptidase_S15"/>
    <property type="match status" value="1"/>
</dbReference>
<dbReference type="AlphaFoldDB" id="A0A2I0QZK4"/>
<keyword evidence="2" id="KW-0378">Hydrolase</keyword>
<dbReference type="InterPro" id="IPR013736">
    <property type="entry name" value="Xaa-Pro_dipept_C"/>
</dbReference>
<protein>
    <recommendedName>
        <fullName evidence="4">Xaa-Pro dipeptidyl-peptidase C-terminal domain-containing protein</fullName>
    </recommendedName>
</protein>